<gene>
    <name evidence="4" type="ORF">ETSY1_27170</name>
</gene>
<evidence type="ECO:0008006" key="6">
    <source>
        <dbReference type="Google" id="ProtNLM"/>
    </source>
</evidence>
<dbReference type="EMBL" id="AZHW01000807">
    <property type="protein sequence ID" value="ETW96304.1"/>
    <property type="molecule type" value="Genomic_DNA"/>
</dbReference>
<dbReference type="GO" id="GO:0005975">
    <property type="term" value="P:carbohydrate metabolic process"/>
    <property type="evidence" value="ECO:0007669"/>
    <property type="project" value="InterPro"/>
</dbReference>
<accession>W4LEH5</accession>
<dbReference type="AlphaFoldDB" id="W4LEH5"/>
<proteinExistence type="predicted"/>
<dbReference type="PATRIC" id="fig|1429438.4.peg.5187"/>
<dbReference type="Pfam" id="PF01116">
    <property type="entry name" value="F_bP_aldolase"/>
    <property type="match status" value="1"/>
</dbReference>
<dbReference type="InterPro" id="IPR050246">
    <property type="entry name" value="Class_II_FBP_aldolase"/>
</dbReference>
<feature type="binding site" evidence="2">
    <location>
        <begin position="227"/>
        <end position="230"/>
    </location>
    <ligand>
        <name>dihydroxyacetone phosphate</name>
        <dbReference type="ChEBI" id="CHEBI:57642"/>
    </ligand>
</feature>
<dbReference type="GO" id="GO:0008270">
    <property type="term" value="F:zinc ion binding"/>
    <property type="evidence" value="ECO:0007669"/>
    <property type="project" value="InterPro"/>
</dbReference>
<dbReference type="PROSITE" id="PS00602">
    <property type="entry name" value="ALDOLASE_CLASS_II_1"/>
    <property type="match status" value="1"/>
</dbReference>
<feature type="binding site" evidence="3">
    <location>
        <position position="82"/>
    </location>
    <ligand>
        <name>Zn(2+)</name>
        <dbReference type="ChEBI" id="CHEBI:29105"/>
        <label>1</label>
        <note>catalytic</note>
    </ligand>
</feature>
<dbReference type="PROSITE" id="PS00806">
    <property type="entry name" value="ALDOLASE_CLASS_II_2"/>
    <property type="match status" value="1"/>
</dbReference>
<dbReference type="PIRSF" id="PIRSF001359">
    <property type="entry name" value="F_bP_aldolase_II"/>
    <property type="match status" value="1"/>
</dbReference>
<dbReference type="Gene3D" id="3.20.20.70">
    <property type="entry name" value="Aldolase class I"/>
    <property type="match status" value="1"/>
</dbReference>
<dbReference type="SUPFAM" id="SSF51569">
    <property type="entry name" value="Aldolase"/>
    <property type="match status" value="1"/>
</dbReference>
<feature type="binding site" evidence="2">
    <location>
        <begin position="206"/>
        <end position="208"/>
    </location>
    <ligand>
        <name>dihydroxyacetone phosphate</name>
        <dbReference type="ChEBI" id="CHEBI:57642"/>
    </ligand>
</feature>
<feature type="active site" description="Proton donor" evidence="1">
    <location>
        <position position="81"/>
    </location>
</feature>
<feature type="binding site" evidence="3">
    <location>
        <position position="131"/>
    </location>
    <ligand>
        <name>Zn(2+)</name>
        <dbReference type="ChEBI" id="CHEBI:29105"/>
        <label>2</label>
    </ligand>
</feature>
<organism evidence="4 5">
    <name type="scientific">Entotheonella factor</name>
    <dbReference type="NCBI Taxonomy" id="1429438"/>
    <lineage>
        <taxon>Bacteria</taxon>
        <taxon>Pseudomonadati</taxon>
        <taxon>Nitrospinota/Tectimicrobiota group</taxon>
        <taxon>Candidatus Tectimicrobiota</taxon>
        <taxon>Candidatus Entotheonellia</taxon>
        <taxon>Candidatus Entotheonellales</taxon>
        <taxon>Candidatus Entotheonellaceae</taxon>
        <taxon>Candidatus Entotheonella</taxon>
    </lineage>
</organism>
<feature type="binding site" evidence="3">
    <location>
        <position position="177"/>
    </location>
    <ligand>
        <name>Zn(2+)</name>
        <dbReference type="ChEBI" id="CHEBI:29105"/>
        <label>1</label>
        <note>catalytic</note>
    </ligand>
</feature>
<keyword evidence="3" id="KW-0479">Metal-binding</keyword>
<evidence type="ECO:0000256" key="2">
    <source>
        <dbReference type="PIRSR" id="PIRSR001359-2"/>
    </source>
</evidence>
<dbReference type="InterPro" id="IPR013785">
    <property type="entry name" value="Aldolase_TIM"/>
</dbReference>
<evidence type="ECO:0000256" key="3">
    <source>
        <dbReference type="PIRSR" id="PIRSR001359-3"/>
    </source>
</evidence>
<feature type="binding site" evidence="3">
    <location>
        <position position="103"/>
    </location>
    <ligand>
        <name>Zn(2+)</name>
        <dbReference type="ChEBI" id="CHEBI:29105"/>
        <label>2</label>
    </ligand>
</feature>
<keyword evidence="5" id="KW-1185">Reference proteome</keyword>
<keyword evidence="3" id="KW-0862">Zinc</keyword>
<evidence type="ECO:0000313" key="5">
    <source>
        <dbReference type="Proteomes" id="UP000019141"/>
    </source>
</evidence>
<evidence type="ECO:0000313" key="4">
    <source>
        <dbReference type="EMBL" id="ETW96304.1"/>
    </source>
</evidence>
<comment type="caution">
    <text evidence="4">The sequence shown here is derived from an EMBL/GenBank/DDBJ whole genome shotgun (WGS) entry which is preliminary data.</text>
</comment>
<dbReference type="GO" id="GO:0016832">
    <property type="term" value="F:aldehyde-lyase activity"/>
    <property type="evidence" value="ECO:0007669"/>
    <property type="project" value="InterPro"/>
</dbReference>
<dbReference type="InterPro" id="IPR000771">
    <property type="entry name" value="FBA_II"/>
</dbReference>
<feature type="binding site" evidence="3">
    <location>
        <position position="205"/>
    </location>
    <ligand>
        <name>Zn(2+)</name>
        <dbReference type="ChEBI" id="CHEBI:29105"/>
        <label>1</label>
        <note>catalytic</note>
    </ligand>
</feature>
<dbReference type="HOGENOM" id="CLU_040088_0_1_7"/>
<feature type="binding site" evidence="2">
    <location>
        <position position="178"/>
    </location>
    <ligand>
        <name>dihydroxyacetone phosphate</name>
        <dbReference type="ChEBI" id="CHEBI:57642"/>
    </ligand>
</feature>
<dbReference type="Proteomes" id="UP000019141">
    <property type="component" value="Unassembled WGS sequence"/>
</dbReference>
<sequence>MLVSGQELLAWAVANKCAVASFNTYNLETTRAFIQAAETTQKPIFLALGSGALAYGDFATLVALTKVAAETAKVAVALHIDHGESPEVIERCFQAGFTSFMFDGSHLSLEDNIRLTREAKDRVGAYPLEAELGGVGGDEDAAGSQASDIPMTDPREAARLADETGVDSLAIAIGNAHGLYKGKPKLDFTRLEQIHHAVNIPLVLHGASGIPDEDITTAITHGVRKINVNTEIRGRFFATLQEQLPETSKSLNLIGLMSPAIEAMAQAAQEKMTLFASCVRA</sequence>
<dbReference type="PANTHER" id="PTHR30304">
    <property type="entry name" value="D-TAGATOSE-1,6-BISPHOSPHATE ALDOLASE"/>
    <property type="match status" value="1"/>
</dbReference>
<name>W4LEH5_ENTF1</name>
<protein>
    <recommendedName>
        <fullName evidence="6">Fructose-bisphosphate aldolase</fullName>
    </recommendedName>
</protein>
<comment type="cofactor">
    <cofactor evidence="3">
        <name>Zn(2+)</name>
        <dbReference type="ChEBI" id="CHEBI:29105"/>
    </cofactor>
    <text evidence="3">Binds 2 Zn(2+) ions per subunit. One is catalytic and the other provides a structural contribution.</text>
</comment>
<reference evidence="4 5" key="1">
    <citation type="journal article" date="2014" name="Nature">
        <title>An environmental bacterial taxon with a large and distinct metabolic repertoire.</title>
        <authorList>
            <person name="Wilson M.C."/>
            <person name="Mori T."/>
            <person name="Ruckert C."/>
            <person name="Uria A.R."/>
            <person name="Helf M.J."/>
            <person name="Takada K."/>
            <person name="Gernert C."/>
            <person name="Steffens U.A."/>
            <person name="Heycke N."/>
            <person name="Schmitt S."/>
            <person name="Rinke C."/>
            <person name="Helfrich E.J."/>
            <person name="Brachmann A.O."/>
            <person name="Gurgui C."/>
            <person name="Wakimoto T."/>
            <person name="Kracht M."/>
            <person name="Crusemann M."/>
            <person name="Hentschel U."/>
            <person name="Abe I."/>
            <person name="Matsunaga S."/>
            <person name="Kalinowski J."/>
            <person name="Takeyama H."/>
            <person name="Piel J."/>
        </authorList>
    </citation>
    <scope>NUCLEOTIDE SEQUENCE [LARGE SCALE GENOMIC DNA]</scope>
    <source>
        <strain evidence="5">TSY1</strain>
    </source>
</reference>
<dbReference type="PANTHER" id="PTHR30304:SF0">
    <property type="entry name" value="D-TAGATOSE-1,6-BISPHOSPHATE ALDOLASE SUBUNIT GATY-RELATED"/>
    <property type="match status" value="1"/>
</dbReference>
<evidence type="ECO:0000256" key="1">
    <source>
        <dbReference type="PIRSR" id="PIRSR001359-1"/>
    </source>
</evidence>
<dbReference type="NCBIfam" id="TIGR00167">
    <property type="entry name" value="cbbA"/>
    <property type="match status" value="1"/>
</dbReference>
<dbReference type="CDD" id="cd00947">
    <property type="entry name" value="TBP_aldolase_IIB"/>
    <property type="match status" value="1"/>
</dbReference>